<sequence>MASKKQTYLHNFFGGAPTEKRKPVKMIQPIKKRARVMPVDLDLVVERLIAHLRDLSWRGVLANKFKEGYFVELAKFLEQERKESLIFPLPKHVFGQLELCPFDDIKVAHGLSFSVPLGVAVPPSLENIFKELTDDPDVDFNRPDHGNLEKWARQGVLLLNSVLMVEARQPGSHADRGWERFTDAIIKAIIDEHEGVVFMLWGRYAQNKGDIIDDRKHHVLTSAHLSLYSTHGFFGKRHFSNANQLLGSRRIDWKLDPKDVERENQRKWRIVVSSSNTYMDGLPDELLLMIFRAMRMDCVDAQRLKRVCTRWRSVMNELESATCPTADAAIEHNHPDCMMRTRSQERNGLRLCSYVAIRVGAMACLERLRKAGFKFDQGSCALAARCGSLRVLAWLRDNDCPWDSSTCTGAIDAGRLDIYDWARARKCAVTLNCSMLANALREDQ</sequence>
<gene>
    <name evidence="6" type="ORF">ACA1_056950</name>
</gene>
<dbReference type="SMART" id="SM00987">
    <property type="entry name" value="UreE_C"/>
    <property type="match status" value="1"/>
</dbReference>
<evidence type="ECO:0000256" key="1">
    <source>
        <dbReference type="ARBA" id="ARBA00008184"/>
    </source>
</evidence>
<accession>L8GWW9</accession>
<evidence type="ECO:0000256" key="3">
    <source>
        <dbReference type="ARBA" id="ARBA00022801"/>
    </source>
</evidence>
<dbReference type="GO" id="GO:0004844">
    <property type="term" value="F:uracil DNA N-glycosylase activity"/>
    <property type="evidence" value="ECO:0007669"/>
    <property type="project" value="InterPro"/>
</dbReference>
<feature type="domain" description="Uracil-DNA glycosylase-like" evidence="5">
    <location>
        <begin position="98"/>
        <end position="246"/>
    </location>
</feature>
<keyword evidence="7" id="KW-1185">Reference proteome</keyword>
<dbReference type="Gene3D" id="1.20.1280.50">
    <property type="match status" value="1"/>
</dbReference>
<evidence type="ECO:0000313" key="6">
    <source>
        <dbReference type="EMBL" id="ELR17063.1"/>
    </source>
</evidence>
<dbReference type="SUPFAM" id="SSF52141">
    <property type="entry name" value="Uracil-DNA glycosylase-like"/>
    <property type="match status" value="1"/>
</dbReference>
<dbReference type="RefSeq" id="XP_004339076.1">
    <property type="nucleotide sequence ID" value="XM_004339028.1"/>
</dbReference>
<dbReference type="GeneID" id="14918539"/>
<dbReference type="SMART" id="SM00986">
    <property type="entry name" value="UDG"/>
    <property type="match status" value="1"/>
</dbReference>
<evidence type="ECO:0000313" key="7">
    <source>
        <dbReference type="Proteomes" id="UP000011083"/>
    </source>
</evidence>
<evidence type="ECO:0000259" key="5">
    <source>
        <dbReference type="SMART" id="SM00986"/>
    </source>
</evidence>
<reference evidence="6 7" key="1">
    <citation type="journal article" date="2013" name="Genome Biol.">
        <title>Genome of Acanthamoeba castellanii highlights extensive lateral gene transfer and early evolution of tyrosine kinase signaling.</title>
        <authorList>
            <person name="Clarke M."/>
            <person name="Lohan A.J."/>
            <person name="Liu B."/>
            <person name="Lagkouvardos I."/>
            <person name="Roy S."/>
            <person name="Zafar N."/>
            <person name="Bertelli C."/>
            <person name="Schilde C."/>
            <person name="Kianianmomeni A."/>
            <person name="Burglin T.R."/>
            <person name="Frech C."/>
            <person name="Turcotte B."/>
            <person name="Kopec K.O."/>
            <person name="Synnott J.M."/>
            <person name="Choo C."/>
            <person name="Paponov I."/>
            <person name="Finkler A."/>
            <person name="Soon Heng Tan C."/>
            <person name="Hutchins A.P."/>
            <person name="Weinmeier T."/>
            <person name="Rattei T."/>
            <person name="Chu J.S."/>
            <person name="Gimenez G."/>
            <person name="Irimia M."/>
            <person name="Rigden D.J."/>
            <person name="Fitzpatrick D.A."/>
            <person name="Lorenzo-Morales J."/>
            <person name="Bateman A."/>
            <person name="Chiu C.H."/>
            <person name="Tang P."/>
            <person name="Hegemann P."/>
            <person name="Fromm H."/>
            <person name="Raoult D."/>
            <person name="Greub G."/>
            <person name="Miranda-Saavedra D."/>
            <person name="Chen N."/>
            <person name="Nash P."/>
            <person name="Ginger M.L."/>
            <person name="Horn M."/>
            <person name="Schaap P."/>
            <person name="Caler L."/>
            <person name="Loftus B."/>
        </authorList>
    </citation>
    <scope>NUCLEOTIDE SEQUENCE [LARGE SCALE GENOMIC DNA]</scope>
    <source>
        <strain evidence="6 7">Neff</strain>
    </source>
</reference>
<dbReference type="InterPro" id="IPR036895">
    <property type="entry name" value="Uracil-DNA_glycosylase-like_sf"/>
</dbReference>
<dbReference type="NCBIfam" id="NF003589">
    <property type="entry name" value="PRK05254.1-2"/>
    <property type="match status" value="1"/>
</dbReference>
<dbReference type="Pfam" id="PF03167">
    <property type="entry name" value="UDG"/>
    <property type="match status" value="1"/>
</dbReference>
<dbReference type="STRING" id="1257118.L8GWW9"/>
<dbReference type="GO" id="GO:0005739">
    <property type="term" value="C:mitochondrion"/>
    <property type="evidence" value="ECO:0007669"/>
    <property type="project" value="TreeGrafter"/>
</dbReference>
<dbReference type="InterPro" id="IPR002043">
    <property type="entry name" value="UDG_fam1"/>
</dbReference>
<dbReference type="InterPro" id="IPR001810">
    <property type="entry name" value="F-box_dom"/>
</dbReference>
<keyword evidence="4" id="KW-0234">DNA repair</keyword>
<dbReference type="OrthoDB" id="10031947at2759"/>
<dbReference type="PANTHER" id="PTHR11264">
    <property type="entry name" value="URACIL-DNA GLYCOSYLASE"/>
    <property type="match status" value="1"/>
</dbReference>
<dbReference type="CDD" id="cd10027">
    <property type="entry name" value="UDG-F1-like"/>
    <property type="match status" value="1"/>
</dbReference>
<dbReference type="SUPFAM" id="SSF81383">
    <property type="entry name" value="F-box domain"/>
    <property type="match status" value="1"/>
</dbReference>
<dbReference type="EMBL" id="KB007974">
    <property type="protein sequence ID" value="ELR17063.1"/>
    <property type="molecule type" value="Genomic_DNA"/>
</dbReference>
<dbReference type="AlphaFoldDB" id="L8GWW9"/>
<dbReference type="VEuPathDB" id="AmoebaDB:ACA1_056950"/>
<protein>
    <recommendedName>
        <fullName evidence="5">Uracil-DNA glycosylase-like domain-containing protein</fullName>
    </recommendedName>
</protein>
<name>L8GWW9_ACACF</name>
<evidence type="ECO:0000256" key="4">
    <source>
        <dbReference type="ARBA" id="ARBA00023204"/>
    </source>
</evidence>
<keyword evidence="2" id="KW-0227">DNA damage</keyword>
<dbReference type="InterPro" id="IPR005122">
    <property type="entry name" value="Uracil-DNA_glycosylase-like"/>
</dbReference>
<dbReference type="Pfam" id="PF12937">
    <property type="entry name" value="F-box-like"/>
    <property type="match status" value="1"/>
</dbReference>
<proteinExistence type="inferred from homology"/>
<dbReference type="Gene3D" id="3.40.470.10">
    <property type="entry name" value="Uracil-DNA glycosylase-like domain"/>
    <property type="match status" value="1"/>
</dbReference>
<organism evidence="6 7">
    <name type="scientific">Acanthamoeba castellanii (strain ATCC 30010 / Neff)</name>
    <dbReference type="NCBI Taxonomy" id="1257118"/>
    <lineage>
        <taxon>Eukaryota</taxon>
        <taxon>Amoebozoa</taxon>
        <taxon>Discosea</taxon>
        <taxon>Longamoebia</taxon>
        <taxon>Centramoebida</taxon>
        <taxon>Acanthamoebidae</taxon>
        <taxon>Acanthamoeba</taxon>
    </lineage>
</organism>
<evidence type="ECO:0000256" key="2">
    <source>
        <dbReference type="ARBA" id="ARBA00022763"/>
    </source>
</evidence>
<dbReference type="KEGG" id="acan:ACA1_056950"/>
<dbReference type="PANTHER" id="PTHR11264:SF0">
    <property type="entry name" value="URACIL-DNA GLYCOSYLASE"/>
    <property type="match status" value="1"/>
</dbReference>
<dbReference type="NCBIfam" id="TIGR00628">
    <property type="entry name" value="ung"/>
    <property type="match status" value="1"/>
</dbReference>
<dbReference type="CDD" id="cd09917">
    <property type="entry name" value="F-box_SF"/>
    <property type="match status" value="1"/>
</dbReference>
<dbReference type="NCBIfam" id="NF003592">
    <property type="entry name" value="PRK05254.1-5"/>
    <property type="match status" value="1"/>
</dbReference>
<dbReference type="Proteomes" id="UP000011083">
    <property type="component" value="Unassembled WGS sequence"/>
</dbReference>
<comment type="similarity">
    <text evidence="1">Belongs to the uracil-DNA glycosylase (UDG) superfamily. UNG family.</text>
</comment>
<dbReference type="InterPro" id="IPR036047">
    <property type="entry name" value="F-box-like_dom_sf"/>
</dbReference>
<dbReference type="GO" id="GO:0097510">
    <property type="term" value="P:base-excision repair, AP site formation via deaminated base removal"/>
    <property type="evidence" value="ECO:0007669"/>
    <property type="project" value="TreeGrafter"/>
</dbReference>
<dbReference type="GO" id="GO:0005634">
    <property type="term" value="C:nucleus"/>
    <property type="evidence" value="ECO:0007669"/>
    <property type="project" value="TreeGrafter"/>
</dbReference>
<keyword evidence="3" id="KW-0378">Hydrolase</keyword>